<dbReference type="AlphaFoldDB" id="A0A0K6IAL4"/>
<evidence type="ECO:0000313" key="5">
    <source>
        <dbReference type="Proteomes" id="UP000183649"/>
    </source>
</evidence>
<organism evidence="4 5">
    <name type="scientific">Thiomonas bhubaneswarensis</name>
    <dbReference type="NCBI Taxonomy" id="339866"/>
    <lineage>
        <taxon>Bacteria</taxon>
        <taxon>Pseudomonadati</taxon>
        <taxon>Pseudomonadota</taxon>
        <taxon>Betaproteobacteria</taxon>
        <taxon>Burkholderiales</taxon>
        <taxon>Thiomonas</taxon>
    </lineage>
</organism>
<reference evidence="5" key="1">
    <citation type="submission" date="2015-08" db="EMBL/GenBank/DDBJ databases">
        <authorList>
            <person name="Varghese N."/>
        </authorList>
    </citation>
    <scope>NUCLEOTIDE SEQUENCE [LARGE SCALE GENOMIC DNA]</scope>
    <source>
        <strain evidence="5">DSM 18181</strain>
    </source>
</reference>
<dbReference type="STRING" id="339866.GCA_001418255_02880"/>
<protein>
    <submittedName>
        <fullName evidence="4">Uncharacterized conserved protein YkwD, contains CAP (CSP/antigen 5/PR1) domain</fullName>
    </submittedName>
</protein>
<evidence type="ECO:0000313" key="4">
    <source>
        <dbReference type="EMBL" id="CUB00372.1"/>
    </source>
</evidence>
<feature type="compositionally biased region" description="Low complexity" evidence="1">
    <location>
        <begin position="34"/>
        <end position="52"/>
    </location>
</feature>
<keyword evidence="5" id="KW-1185">Reference proteome</keyword>
<feature type="signal peptide" evidence="2">
    <location>
        <begin position="1"/>
        <end position="23"/>
    </location>
</feature>
<dbReference type="Pfam" id="PF00188">
    <property type="entry name" value="CAP"/>
    <property type="match status" value="1"/>
</dbReference>
<name>A0A0K6IAL4_9BURK</name>
<dbReference type="RefSeq" id="WP_055451697.1">
    <property type="nucleotide sequence ID" value="NZ_CYHF01000013.1"/>
</dbReference>
<accession>A0A0K6IAL4</accession>
<dbReference type="EMBL" id="CYHF01000013">
    <property type="protein sequence ID" value="CUB00372.1"/>
    <property type="molecule type" value="Genomic_DNA"/>
</dbReference>
<dbReference type="Gene3D" id="3.40.33.10">
    <property type="entry name" value="CAP"/>
    <property type="match status" value="1"/>
</dbReference>
<dbReference type="InterPro" id="IPR035940">
    <property type="entry name" value="CAP_sf"/>
</dbReference>
<gene>
    <name evidence="4" type="ORF">Ga0061069_11344</name>
</gene>
<evidence type="ECO:0000259" key="3">
    <source>
        <dbReference type="Pfam" id="PF00188"/>
    </source>
</evidence>
<feature type="region of interest" description="Disordered" evidence="1">
    <location>
        <begin position="33"/>
        <end position="52"/>
    </location>
</feature>
<feature type="chain" id="PRO_5005504850" evidence="2">
    <location>
        <begin position="24"/>
        <end position="334"/>
    </location>
</feature>
<sequence length="334" mass="34279">MADHTHLRRLAIASALVLTTLLAACGGGGGGSAPAGTATSSSTSTTTSSASTGTLATAQYPAGSPELAAFNQLNAMRQQCGFPAVKENTLLDAAANNHYKYMVDNQVTGHYEVSGNPGFTGVTPLARATFVGYAYQASEENSAFNSNVGGDLSIIALSSVPYHLALLFQPYSEVGLKYGTYVVGATNSSYLFEATLGSGVSLQTLPNAPLTFPCQGTSGVNYESSAPGENPTPTINGMAITGTTGTPIAIEANAGDTVRLTSGTLTDPSNNTIAMNLMDSSNDSNHELGANTAVAFPSNALQPNTTYMATLSGTINGNTFTRQFSFTTGNQGQF</sequence>
<dbReference type="Proteomes" id="UP000183649">
    <property type="component" value="Unassembled WGS sequence"/>
</dbReference>
<feature type="domain" description="SCP" evidence="3">
    <location>
        <begin position="71"/>
        <end position="134"/>
    </location>
</feature>
<keyword evidence="2" id="KW-0732">Signal</keyword>
<evidence type="ECO:0000256" key="1">
    <source>
        <dbReference type="SAM" id="MobiDB-lite"/>
    </source>
</evidence>
<dbReference type="InterPro" id="IPR014044">
    <property type="entry name" value="CAP_dom"/>
</dbReference>
<evidence type="ECO:0000256" key="2">
    <source>
        <dbReference type="SAM" id="SignalP"/>
    </source>
</evidence>
<dbReference type="CDD" id="cd05379">
    <property type="entry name" value="CAP_bacterial"/>
    <property type="match status" value="1"/>
</dbReference>
<proteinExistence type="predicted"/>